<dbReference type="Gene3D" id="1.10.3290.10">
    <property type="entry name" value="Fido-like domain"/>
    <property type="match status" value="1"/>
</dbReference>
<dbReference type="PROSITE" id="PS51459">
    <property type="entry name" value="FIDO"/>
    <property type="match status" value="1"/>
</dbReference>
<reference evidence="2" key="1">
    <citation type="submission" date="2018-07" db="EMBL/GenBank/DDBJ databases">
        <authorList>
            <person name="Quirk P.G."/>
            <person name="Krulwich T.A."/>
        </authorList>
    </citation>
    <scope>NUCLEOTIDE SEQUENCE</scope>
</reference>
<evidence type="ECO:0000313" key="2">
    <source>
        <dbReference type="EMBL" id="SUS06336.1"/>
    </source>
</evidence>
<dbReference type="SUPFAM" id="SSF140931">
    <property type="entry name" value="Fic-like"/>
    <property type="match status" value="1"/>
</dbReference>
<dbReference type="PANTHER" id="PTHR13504">
    <property type="entry name" value="FIDO DOMAIN-CONTAINING PROTEIN DDB_G0283145"/>
    <property type="match status" value="1"/>
</dbReference>
<sequence length="492" mass="55314">MKNASTHAIWNPKTGITDLEADPHELRASEVPGIRAVWADQRERLKGTAQLADFTEKLSREWAIETGVIENLYEIERGVTQSLIEQGFRAELLSHGSTNKPRDYVLQLLRDQKDVLDGVFDFVKSNRSLSASYFKELHAALLRSQETTDGLDALGHPVRIRLIKGAWKAQANYPVRNGVTYTYCPPEHVSSEMDRLIEMHANHVSRNIPTEIQAAWLHHRFAQIHPFQDGNGRVARAIASLVLVKDGLFPLVVTRNDRSKYLDGLEAADNGNLKPLIDLIAKLQITQFRKATDISQALLVEEDVQAALRGLRKAADKVAAEKIATLRGVFELAHQIEDDLNSRLNAIAPTIAEALQRVTAVATASVAQSTAQTDHYFRAQIIEIAKKHIDYFADTSEYRSWIALNMRWSRRSRLVFAIHGVGRPFNGSLICAPFLEFMDTDEDGQTRSALVPVSEDGFVFFYNEKGDSLLARFKPWRENALKVALKELTQNL</sequence>
<evidence type="ECO:0000259" key="1">
    <source>
        <dbReference type="PROSITE" id="PS51459"/>
    </source>
</evidence>
<dbReference type="InterPro" id="IPR036597">
    <property type="entry name" value="Fido-like_dom_sf"/>
</dbReference>
<dbReference type="EMBL" id="UIDG01000190">
    <property type="protein sequence ID" value="SUS06336.1"/>
    <property type="molecule type" value="Genomic_DNA"/>
</dbReference>
<proteinExistence type="predicted"/>
<organism evidence="2">
    <name type="scientific">metagenome</name>
    <dbReference type="NCBI Taxonomy" id="256318"/>
    <lineage>
        <taxon>unclassified sequences</taxon>
        <taxon>metagenomes</taxon>
    </lineage>
</organism>
<dbReference type="InterPro" id="IPR040198">
    <property type="entry name" value="Fido_containing"/>
</dbReference>
<dbReference type="PANTHER" id="PTHR13504:SF38">
    <property type="entry name" value="FIDO DOMAIN-CONTAINING PROTEIN"/>
    <property type="match status" value="1"/>
</dbReference>
<name>A0A380TDG9_9ZZZZ</name>
<feature type="domain" description="Fido" evidence="1">
    <location>
        <begin position="129"/>
        <end position="282"/>
    </location>
</feature>
<dbReference type="AlphaFoldDB" id="A0A380TDG9"/>
<protein>
    <recommendedName>
        <fullName evidence="1">Fido domain-containing protein</fullName>
    </recommendedName>
</protein>
<dbReference type="InterPro" id="IPR003812">
    <property type="entry name" value="Fido"/>
</dbReference>
<gene>
    <name evidence="2" type="ORF">DF3PB_270009</name>
</gene>
<dbReference type="Pfam" id="PF02661">
    <property type="entry name" value="Fic"/>
    <property type="match status" value="1"/>
</dbReference>
<accession>A0A380TDG9</accession>